<feature type="compositionally biased region" description="Polar residues" evidence="8">
    <location>
        <begin position="633"/>
        <end position="653"/>
    </location>
</feature>
<dbReference type="VEuPathDB" id="FungiDB:Z520_07605"/>
<dbReference type="PANTHER" id="PTHR24006">
    <property type="entry name" value="UBIQUITIN CARBOXYL-TERMINAL HYDROLASE"/>
    <property type="match status" value="1"/>
</dbReference>
<evidence type="ECO:0000256" key="6">
    <source>
        <dbReference type="ARBA" id="ARBA00022801"/>
    </source>
</evidence>
<dbReference type="GO" id="GO:0006508">
    <property type="term" value="P:proteolysis"/>
    <property type="evidence" value="ECO:0007669"/>
    <property type="project" value="UniProtKB-KW"/>
</dbReference>
<evidence type="ECO:0000256" key="1">
    <source>
        <dbReference type="ARBA" id="ARBA00000707"/>
    </source>
</evidence>
<dbReference type="SUPFAM" id="SSF54001">
    <property type="entry name" value="Cysteine proteinases"/>
    <property type="match status" value="1"/>
</dbReference>
<dbReference type="Gene3D" id="3.90.70.10">
    <property type="entry name" value="Cysteine proteinases"/>
    <property type="match status" value="2"/>
</dbReference>
<feature type="compositionally biased region" description="Basic and acidic residues" evidence="8">
    <location>
        <begin position="665"/>
        <end position="677"/>
    </location>
</feature>
<dbReference type="OrthoDB" id="6287070at2759"/>
<evidence type="ECO:0000256" key="7">
    <source>
        <dbReference type="ARBA" id="ARBA00022807"/>
    </source>
</evidence>
<dbReference type="EMBL" id="KN848076">
    <property type="protein sequence ID" value="KIX96885.1"/>
    <property type="molecule type" value="Genomic_DNA"/>
</dbReference>
<feature type="compositionally biased region" description="Polar residues" evidence="8">
    <location>
        <begin position="385"/>
        <end position="398"/>
    </location>
</feature>
<comment type="similarity">
    <text evidence="2">Belongs to the peptidase C19 family.</text>
</comment>
<evidence type="ECO:0000256" key="3">
    <source>
        <dbReference type="ARBA" id="ARBA00012759"/>
    </source>
</evidence>
<keyword evidence="4" id="KW-0645">Protease</keyword>
<dbReference type="Proteomes" id="UP000053411">
    <property type="component" value="Unassembled WGS sequence"/>
</dbReference>
<dbReference type="GO" id="GO:0005634">
    <property type="term" value="C:nucleus"/>
    <property type="evidence" value="ECO:0007669"/>
    <property type="project" value="UniProtKB-SubCell"/>
</dbReference>
<keyword evidence="6" id="KW-0378">Hydrolase</keyword>
<feature type="compositionally biased region" description="Polar residues" evidence="8">
    <location>
        <begin position="703"/>
        <end position="730"/>
    </location>
</feature>
<keyword evidence="11" id="KW-1185">Reference proteome</keyword>
<keyword evidence="5" id="KW-0833">Ubl conjugation pathway</keyword>
<feature type="region of interest" description="Disordered" evidence="8">
    <location>
        <begin position="763"/>
        <end position="829"/>
    </location>
</feature>
<feature type="compositionally biased region" description="Polar residues" evidence="8">
    <location>
        <begin position="763"/>
        <end position="796"/>
    </location>
</feature>
<keyword evidence="7" id="KW-0788">Thiol protease</keyword>
<dbReference type="STRING" id="1442371.A0A0D2H4Z2"/>
<reference evidence="10 11" key="1">
    <citation type="submission" date="2015-01" db="EMBL/GenBank/DDBJ databases">
        <title>The Genome Sequence of Fonsecaea multimorphosa CBS 102226.</title>
        <authorList>
            <consortium name="The Broad Institute Genomics Platform"/>
            <person name="Cuomo C."/>
            <person name="de Hoog S."/>
            <person name="Gorbushina A."/>
            <person name="Stielow B."/>
            <person name="Teixiera M."/>
            <person name="Abouelleil A."/>
            <person name="Chapman S.B."/>
            <person name="Priest M."/>
            <person name="Young S.K."/>
            <person name="Wortman J."/>
            <person name="Nusbaum C."/>
            <person name="Birren B."/>
        </authorList>
    </citation>
    <scope>NUCLEOTIDE SEQUENCE [LARGE SCALE GENOMIC DNA]</scope>
    <source>
        <strain evidence="10 11">CBS 102226</strain>
    </source>
</reference>
<dbReference type="EC" id="3.4.19.12" evidence="3"/>
<feature type="compositionally biased region" description="Basic and acidic residues" evidence="8">
    <location>
        <begin position="817"/>
        <end position="829"/>
    </location>
</feature>
<proteinExistence type="inferred from homology"/>
<dbReference type="InterPro" id="IPR050164">
    <property type="entry name" value="Peptidase_C19"/>
</dbReference>
<feature type="region of interest" description="Disordered" evidence="8">
    <location>
        <begin position="382"/>
        <end position="415"/>
    </location>
</feature>
<evidence type="ECO:0000256" key="2">
    <source>
        <dbReference type="ARBA" id="ARBA00009085"/>
    </source>
</evidence>
<evidence type="ECO:0000313" key="10">
    <source>
        <dbReference type="EMBL" id="KIX96885.1"/>
    </source>
</evidence>
<evidence type="ECO:0000256" key="4">
    <source>
        <dbReference type="ARBA" id="ARBA00022670"/>
    </source>
</evidence>
<evidence type="ECO:0000256" key="5">
    <source>
        <dbReference type="ARBA" id="ARBA00022786"/>
    </source>
</evidence>
<protein>
    <recommendedName>
        <fullName evidence="3">ubiquitinyl hydrolase 1</fullName>
        <ecNumber evidence="3">3.4.19.12</ecNumber>
    </recommendedName>
</protein>
<dbReference type="RefSeq" id="XP_016631008.1">
    <property type="nucleotide sequence ID" value="XM_016778102.1"/>
</dbReference>
<comment type="catalytic activity">
    <reaction evidence="1">
        <text>Thiol-dependent hydrolysis of ester, thioester, amide, peptide and isopeptide bonds formed by the C-terminal Gly of ubiquitin (a 76-residue protein attached to proteins as an intracellular targeting signal).</text>
        <dbReference type="EC" id="3.4.19.12"/>
    </reaction>
</comment>
<gene>
    <name evidence="10" type="ORF">Z520_07605</name>
</gene>
<feature type="region of interest" description="Disordered" evidence="8">
    <location>
        <begin position="1"/>
        <end position="42"/>
    </location>
</feature>
<sequence length="829" mass="91811">MASGINRFLSKRDGKRNRGANGDQHHHHHLPHHPHSHPLARKPFSTVSSLVPAPANVPPADLLILLHNLPPPKLMASVQRFCLSLCTPARERDPSSSSPELVLKGSDPNSAADFYGLFDAQVPPPTLAEDPKIKTLRHRILNSKGVLLRDAQILWALRSIAAAGDVDAAYGLLLAMSDASEGIVTPFDPRTKLLGAQNRQGVTCFLDATLFSMFSRLDSFEAMLYNSFNDVARNKLAFLLRLWVNLLRSGKLITTDITKVMQDTLAECGWLEAAELHQQDASEAFSFITGKLELPLMTLKMDIYHTGKEDSNDDHKFINERLLEVAIPPDPTGDRSVITLEECLEDYFNNRIEVRRYLERRSTINSLRKASAVHVETIELDGDQSPITPLSPSPSYASPTRPGGNRTRAPSIIQERYIPPRNESGYSSLAPIDSKESAPMSRVGSVRKEVMMPAWQFFSLIPWYTDNAPMNDAQVAAHFSSKRPVLGLCLKRYSFTTGGKAIRLDTQVDIPVEIGVPHFIQDDRMEDAGGLHGNFKLSLQSVVCHRGNSVDSGHYIALVRGSAPPWSSDGQLPETTKTWMRFDDLAPQRITVVDIEKALREETPYLLFYQILPIQGDPGSIAAGEEPLASVSERNASVSEISSESALTDNQPPSGRPSFEITSLEEPRGRSPTETRRTSVISFQEPPPEYTNGASLAVPNAGDPSSTPRPKSLSRTQSKTSESGSLSRTLSKFKRKSREVLPQENHNVVENVAEVHVTEIPERTTQATHDVQTHGPQTGLQSAPKQSALQFQNQPQHQPPRTHKSEKSRNRISRSKMRGEKPDRECVVM</sequence>
<evidence type="ECO:0000313" key="11">
    <source>
        <dbReference type="Proteomes" id="UP000053411"/>
    </source>
</evidence>
<dbReference type="AlphaFoldDB" id="A0A0D2H4Z2"/>
<feature type="domain" description="USP" evidence="9">
    <location>
        <begin position="194"/>
        <end position="612"/>
    </location>
</feature>
<evidence type="ECO:0000259" key="9">
    <source>
        <dbReference type="PROSITE" id="PS50235"/>
    </source>
</evidence>
<evidence type="ECO:0000256" key="8">
    <source>
        <dbReference type="SAM" id="MobiDB-lite"/>
    </source>
</evidence>
<dbReference type="PANTHER" id="PTHR24006:SF722">
    <property type="entry name" value="UBIQUITIN CARBOXYL-TERMINAL HYDROLASE 48"/>
    <property type="match status" value="1"/>
</dbReference>
<dbReference type="GeneID" id="27713351"/>
<dbReference type="Pfam" id="PF00443">
    <property type="entry name" value="UCH"/>
    <property type="match status" value="1"/>
</dbReference>
<dbReference type="InterPro" id="IPR038765">
    <property type="entry name" value="Papain-like_cys_pep_sf"/>
</dbReference>
<dbReference type="GO" id="GO:0004843">
    <property type="term" value="F:cysteine-type deubiquitinase activity"/>
    <property type="evidence" value="ECO:0007669"/>
    <property type="project" value="UniProtKB-EC"/>
</dbReference>
<dbReference type="GO" id="GO:0005829">
    <property type="term" value="C:cytosol"/>
    <property type="evidence" value="ECO:0007669"/>
    <property type="project" value="TreeGrafter"/>
</dbReference>
<dbReference type="PROSITE" id="PS50235">
    <property type="entry name" value="USP_3"/>
    <property type="match status" value="1"/>
</dbReference>
<dbReference type="InterPro" id="IPR001394">
    <property type="entry name" value="Peptidase_C19_UCH"/>
</dbReference>
<feature type="compositionally biased region" description="Basic residues" evidence="8">
    <location>
        <begin position="25"/>
        <end position="40"/>
    </location>
</feature>
<dbReference type="GO" id="GO:0016579">
    <property type="term" value="P:protein deubiquitination"/>
    <property type="evidence" value="ECO:0007669"/>
    <property type="project" value="InterPro"/>
</dbReference>
<accession>A0A0D2H4Z2</accession>
<name>A0A0D2H4Z2_9EURO</name>
<dbReference type="InterPro" id="IPR028889">
    <property type="entry name" value="USP"/>
</dbReference>
<feature type="region of interest" description="Disordered" evidence="8">
    <location>
        <begin position="633"/>
        <end position="745"/>
    </location>
</feature>
<organism evidence="10 11">
    <name type="scientific">Fonsecaea multimorphosa CBS 102226</name>
    <dbReference type="NCBI Taxonomy" id="1442371"/>
    <lineage>
        <taxon>Eukaryota</taxon>
        <taxon>Fungi</taxon>
        <taxon>Dikarya</taxon>
        <taxon>Ascomycota</taxon>
        <taxon>Pezizomycotina</taxon>
        <taxon>Eurotiomycetes</taxon>
        <taxon>Chaetothyriomycetidae</taxon>
        <taxon>Chaetothyriales</taxon>
        <taxon>Herpotrichiellaceae</taxon>
        <taxon>Fonsecaea</taxon>
    </lineage>
</organism>